<feature type="domain" description="EF-hand" evidence="7">
    <location>
        <begin position="80"/>
        <end position="115"/>
    </location>
</feature>
<keyword evidence="5" id="KW-0106">Calcium</keyword>
<dbReference type="InterPro" id="IPR018247">
    <property type="entry name" value="EF_Hand_1_Ca_BS"/>
</dbReference>
<evidence type="ECO:0000256" key="6">
    <source>
        <dbReference type="ARBA" id="ARBA00023288"/>
    </source>
</evidence>
<evidence type="ECO:0000256" key="3">
    <source>
        <dbReference type="ARBA" id="ARBA00022723"/>
    </source>
</evidence>
<dbReference type="GO" id="GO:0005509">
    <property type="term" value="F:calcium ion binding"/>
    <property type="evidence" value="ECO:0007669"/>
    <property type="project" value="InterPro"/>
</dbReference>
<gene>
    <name evidence="8" type="ORF">M0812_17664</name>
    <name evidence="9" type="ORF">M0813_24469</name>
</gene>
<dbReference type="PANTHER" id="PTHR23055:SF178">
    <property type="entry name" value="NEUROCALCIN HOMOLOG"/>
    <property type="match status" value="1"/>
</dbReference>
<dbReference type="Proteomes" id="UP001146793">
    <property type="component" value="Unassembled WGS sequence"/>
</dbReference>
<evidence type="ECO:0000256" key="1">
    <source>
        <dbReference type="ARBA" id="ARBA00006049"/>
    </source>
</evidence>
<comment type="caution">
    <text evidence="8">The sequence shown here is derived from an EMBL/GenBank/DDBJ whole genome shotgun (WGS) entry which is preliminary data.</text>
</comment>
<protein>
    <submittedName>
        <fullName evidence="8">Calcium binding protein</fullName>
    </submittedName>
</protein>
<dbReference type="Pfam" id="PF13499">
    <property type="entry name" value="EF-hand_7"/>
    <property type="match status" value="1"/>
</dbReference>
<dbReference type="AlphaFoldDB" id="A0AAV7ZC11"/>
<dbReference type="EMBL" id="JAOAOG010000213">
    <property type="protein sequence ID" value="KAJ6240129.1"/>
    <property type="molecule type" value="Genomic_DNA"/>
</dbReference>
<evidence type="ECO:0000313" key="10">
    <source>
        <dbReference type="Proteomes" id="UP001146793"/>
    </source>
</evidence>
<name>A0AAV7ZC11_9EUKA</name>
<feature type="domain" description="EF-hand" evidence="7">
    <location>
        <begin position="157"/>
        <end position="192"/>
    </location>
</feature>
<dbReference type="Gene3D" id="1.10.238.10">
    <property type="entry name" value="EF-hand"/>
    <property type="match status" value="1"/>
</dbReference>
<keyword evidence="3" id="KW-0479">Metal-binding</keyword>
<dbReference type="SUPFAM" id="SSF47473">
    <property type="entry name" value="EF-hand"/>
    <property type="match status" value="1"/>
</dbReference>
<dbReference type="PRINTS" id="PR00450">
    <property type="entry name" value="RECOVERIN"/>
</dbReference>
<reference evidence="9" key="1">
    <citation type="submission" date="2022-08" db="EMBL/GenBank/DDBJ databases">
        <title>Novel sulfate-reducing endosymbionts in the free-living metamonad Anaeramoeba.</title>
        <authorList>
            <person name="Jerlstrom-Hultqvist J."/>
            <person name="Cepicka I."/>
            <person name="Gallot-Lavallee L."/>
            <person name="Salas-Leiva D."/>
            <person name="Curtis B.A."/>
            <person name="Zahonova K."/>
            <person name="Pipaliya S."/>
            <person name="Dacks J."/>
            <person name="Roger A.J."/>
        </authorList>
    </citation>
    <scope>NUCLEOTIDE SEQUENCE</scope>
    <source>
        <strain evidence="9">Schooner1</strain>
    </source>
</reference>
<dbReference type="PROSITE" id="PS50222">
    <property type="entry name" value="EF_HAND_2"/>
    <property type="match status" value="3"/>
</dbReference>
<dbReference type="InterPro" id="IPR002048">
    <property type="entry name" value="EF_hand_dom"/>
</dbReference>
<evidence type="ECO:0000313" key="8">
    <source>
        <dbReference type="EMBL" id="KAJ3438476.1"/>
    </source>
</evidence>
<evidence type="ECO:0000313" key="9">
    <source>
        <dbReference type="EMBL" id="KAJ6240129.1"/>
    </source>
</evidence>
<keyword evidence="2" id="KW-0519">Myristate</keyword>
<keyword evidence="11" id="KW-1185">Reference proteome</keyword>
<proteinExistence type="inferred from homology"/>
<feature type="domain" description="EF-hand" evidence="7">
    <location>
        <begin position="44"/>
        <end position="79"/>
    </location>
</feature>
<organism evidence="8 10">
    <name type="scientific">Anaeramoeba flamelloides</name>
    <dbReference type="NCBI Taxonomy" id="1746091"/>
    <lineage>
        <taxon>Eukaryota</taxon>
        <taxon>Metamonada</taxon>
        <taxon>Anaeramoebidae</taxon>
        <taxon>Anaeramoeba</taxon>
    </lineage>
</organism>
<dbReference type="Proteomes" id="UP001150062">
    <property type="component" value="Unassembled WGS sequence"/>
</dbReference>
<evidence type="ECO:0000256" key="4">
    <source>
        <dbReference type="ARBA" id="ARBA00022737"/>
    </source>
</evidence>
<dbReference type="InterPro" id="IPR011992">
    <property type="entry name" value="EF-hand-dom_pair"/>
</dbReference>
<dbReference type="Pfam" id="PF13833">
    <property type="entry name" value="EF-hand_8"/>
    <property type="match status" value="1"/>
</dbReference>
<reference evidence="8" key="2">
    <citation type="submission" date="2022-08" db="EMBL/GenBank/DDBJ databases">
        <title>Novel sulphate-reducing endosymbionts in the free-living metamonad Anaeramoeba.</title>
        <authorList>
            <person name="Jerlstrom-Hultqvist J."/>
            <person name="Cepicka I."/>
            <person name="Gallot-Lavallee L."/>
            <person name="Salas-Leiva D."/>
            <person name="Curtis B.A."/>
            <person name="Zahonova K."/>
            <person name="Pipaliya S."/>
            <person name="Dacks J."/>
            <person name="Roger A.J."/>
        </authorList>
    </citation>
    <scope>NUCLEOTIDE SEQUENCE</scope>
    <source>
        <strain evidence="8">Busselton2</strain>
    </source>
</reference>
<evidence type="ECO:0000313" key="11">
    <source>
        <dbReference type="Proteomes" id="UP001150062"/>
    </source>
</evidence>
<comment type="similarity">
    <text evidence="1">Belongs to the recoverin family.</text>
</comment>
<accession>A0AAV7ZC11</accession>
<dbReference type="SMART" id="SM00054">
    <property type="entry name" value="EFh"/>
    <property type="match status" value="3"/>
</dbReference>
<evidence type="ECO:0000256" key="2">
    <source>
        <dbReference type="ARBA" id="ARBA00022707"/>
    </source>
</evidence>
<keyword evidence="6" id="KW-0449">Lipoprotein</keyword>
<dbReference type="InterPro" id="IPR028846">
    <property type="entry name" value="Recoverin"/>
</dbReference>
<dbReference type="EMBL" id="JANTQA010000033">
    <property type="protein sequence ID" value="KAJ3438476.1"/>
    <property type="molecule type" value="Genomic_DNA"/>
</dbReference>
<keyword evidence="4" id="KW-0677">Repeat</keyword>
<dbReference type="PANTHER" id="PTHR23055">
    <property type="entry name" value="CALCIUM BINDING PROTEINS"/>
    <property type="match status" value="1"/>
</dbReference>
<sequence>MSKKSNKISKKQLKILSKQVKQLIGKNPKKCHLTTEDIKYLFGTDEVGATLILKAFDTDQNGTVEWRELVTGMSLLTADSLEEKANYLFKLWDADSNGMLDREEIFAMVRTSLFCVATLETIKDAGSLLKLGKGNEGTIKYREKINKVLEEGFSEDEINRLTDRFMLSVDTDKDGLISQDEFVRFITLTNSQDNPLTNSLTNLIEGERQNCSIF</sequence>
<dbReference type="PROSITE" id="PS00018">
    <property type="entry name" value="EF_HAND_1"/>
    <property type="match status" value="3"/>
</dbReference>
<evidence type="ECO:0000256" key="5">
    <source>
        <dbReference type="ARBA" id="ARBA00022837"/>
    </source>
</evidence>
<evidence type="ECO:0000259" key="7">
    <source>
        <dbReference type="PROSITE" id="PS50222"/>
    </source>
</evidence>